<feature type="region of interest" description="Disordered" evidence="1">
    <location>
        <begin position="34"/>
        <end position="54"/>
    </location>
</feature>
<feature type="compositionally biased region" description="Polar residues" evidence="1">
    <location>
        <begin position="43"/>
        <end position="54"/>
    </location>
</feature>
<reference evidence="4" key="2">
    <citation type="submission" date="2015-01" db="EMBL/GenBank/DDBJ databases">
        <title>Evolutionary Origins and Diversification of the Mycorrhizal Mutualists.</title>
        <authorList>
            <consortium name="DOE Joint Genome Institute"/>
            <consortium name="Mycorrhizal Genomics Consortium"/>
            <person name="Kohler A."/>
            <person name="Kuo A."/>
            <person name="Nagy L.G."/>
            <person name="Floudas D."/>
            <person name="Copeland A."/>
            <person name="Barry K.W."/>
            <person name="Cichocki N."/>
            <person name="Veneault-Fourrey C."/>
            <person name="LaButti K."/>
            <person name="Lindquist E.A."/>
            <person name="Lipzen A."/>
            <person name="Lundell T."/>
            <person name="Morin E."/>
            <person name="Murat C."/>
            <person name="Riley R."/>
            <person name="Ohm R."/>
            <person name="Sun H."/>
            <person name="Tunlid A."/>
            <person name="Henrissat B."/>
            <person name="Grigoriev I.V."/>
            <person name="Hibbett D.S."/>
            <person name="Martin F."/>
        </authorList>
    </citation>
    <scope>NUCLEOTIDE SEQUENCE [LARGE SCALE GENOMIC DNA]</scope>
    <source>
        <strain evidence="4">441</strain>
    </source>
</reference>
<gene>
    <name evidence="3" type="ORF">PISMIDRAFT_689566</name>
</gene>
<accession>A0A0C9YWS2</accession>
<feature type="signal peptide" evidence="2">
    <location>
        <begin position="1"/>
        <end position="25"/>
    </location>
</feature>
<feature type="chain" id="PRO_5002206891" evidence="2">
    <location>
        <begin position="26"/>
        <end position="54"/>
    </location>
</feature>
<protein>
    <submittedName>
        <fullName evidence="3">Uncharacterized protein</fullName>
    </submittedName>
</protein>
<dbReference type="AlphaFoldDB" id="A0A0C9YWS2"/>
<organism evidence="3 4">
    <name type="scientific">Pisolithus microcarpus 441</name>
    <dbReference type="NCBI Taxonomy" id="765257"/>
    <lineage>
        <taxon>Eukaryota</taxon>
        <taxon>Fungi</taxon>
        <taxon>Dikarya</taxon>
        <taxon>Basidiomycota</taxon>
        <taxon>Agaricomycotina</taxon>
        <taxon>Agaricomycetes</taxon>
        <taxon>Agaricomycetidae</taxon>
        <taxon>Boletales</taxon>
        <taxon>Sclerodermatineae</taxon>
        <taxon>Pisolithaceae</taxon>
        <taxon>Pisolithus</taxon>
    </lineage>
</organism>
<evidence type="ECO:0000313" key="3">
    <source>
        <dbReference type="EMBL" id="KIK12348.1"/>
    </source>
</evidence>
<proteinExistence type="predicted"/>
<name>A0A0C9YWS2_9AGAM</name>
<keyword evidence="4" id="KW-1185">Reference proteome</keyword>
<evidence type="ECO:0000313" key="4">
    <source>
        <dbReference type="Proteomes" id="UP000054018"/>
    </source>
</evidence>
<dbReference type="HOGENOM" id="CLU_3051264_0_0_1"/>
<sequence>MHRCAWSRGVLQVPLGLLSRAGVVGTVTLQDEASGHSDGLCRANNTTTPMRAAH</sequence>
<dbReference type="Proteomes" id="UP000054018">
    <property type="component" value="Unassembled WGS sequence"/>
</dbReference>
<reference evidence="3 4" key="1">
    <citation type="submission" date="2014-04" db="EMBL/GenBank/DDBJ databases">
        <authorList>
            <consortium name="DOE Joint Genome Institute"/>
            <person name="Kuo A."/>
            <person name="Kohler A."/>
            <person name="Costa M.D."/>
            <person name="Nagy L.G."/>
            <person name="Floudas D."/>
            <person name="Copeland A."/>
            <person name="Barry K.W."/>
            <person name="Cichocki N."/>
            <person name="Veneault-Fourrey C."/>
            <person name="LaButti K."/>
            <person name="Lindquist E.A."/>
            <person name="Lipzen A."/>
            <person name="Lundell T."/>
            <person name="Morin E."/>
            <person name="Murat C."/>
            <person name="Sun H."/>
            <person name="Tunlid A."/>
            <person name="Henrissat B."/>
            <person name="Grigoriev I.V."/>
            <person name="Hibbett D.S."/>
            <person name="Martin F."/>
            <person name="Nordberg H.P."/>
            <person name="Cantor M.N."/>
            <person name="Hua S.X."/>
        </authorList>
    </citation>
    <scope>NUCLEOTIDE SEQUENCE [LARGE SCALE GENOMIC DNA]</scope>
    <source>
        <strain evidence="3 4">441</strain>
    </source>
</reference>
<dbReference type="EMBL" id="KN834091">
    <property type="protein sequence ID" value="KIK12348.1"/>
    <property type="molecule type" value="Genomic_DNA"/>
</dbReference>
<evidence type="ECO:0000256" key="2">
    <source>
        <dbReference type="SAM" id="SignalP"/>
    </source>
</evidence>
<evidence type="ECO:0000256" key="1">
    <source>
        <dbReference type="SAM" id="MobiDB-lite"/>
    </source>
</evidence>
<keyword evidence="2" id="KW-0732">Signal</keyword>